<accession>A0ABQ6MWF6</accession>
<dbReference type="PANTHER" id="PTHR48051">
    <property type="match status" value="1"/>
</dbReference>
<evidence type="ECO:0008006" key="6">
    <source>
        <dbReference type="Google" id="ProtNLM"/>
    </source>
</evidence>
<dbReference type="InterPro" id="IPR001611">
    <property type="entry name" value="Leu-rich_rpt"/>
</dbReference>
<keyword evidence="2" id="KW-0677">Repeat</keyword>
<dbReference type="PANTHER" id="PTHR48051:SF1">
    <property type="entry name" value="RAS SUPPRESSOR PROTEIN 1"/>
    <property type="match status" value="1"/>
</dbReference>
<keyword evidence="3" id="KW-0812">Transmembrane</keyword>
<organism evidence="4 5">
    <name type="scientific">Tetraparma gracilis</name>
    <dbReference type="NCBI Taxonomy" id="2962635"/>
    <lineage>
        <taxon>Eukaryota</taxon>
        <taxon>Sar</taxon>
        <taxon>Stramenopiles</taxon>
        <taxon>Ochrophyta</taxon>
        <taxon>Bolidophyceae</taxon>
        <taxon>Parmales</taxon>
        <taxon>Triparmaceae</taxon>
        <taxon>Tetraparma</taxon>
    </lineage>
</organism>
<keyword evidence="5" id="KW-1185">Reference proteome</keyword>
<comment type="caution">
    <text evidence="4">The sequence shown here is derived from an EMBL/GenBank/DDBJ whole genome shotgun (WGS) entry which is preliminary data.</text>
</comment>
<evidence type="ECO:0000313" key="5">
    <source>
        <dbReference type="Proteomes" id="UP001165060"/>
    </source>
</evidence>
<proteinExistence type="predicted"/>
<dbReference type="Gene3D" id="3.80.10.10">
    <property type="entry name" value="Ribonuclease Inhibitor"/>
    <property type="match status" value="2"/>
</dbReference>
<dbReference type="Pfam" id="PF00560">
    <property type="entry name" value="LRR_1"/>
    <property type="match status" value="1"/>
</dbReference>
<dbReference type="InterPro" id="IPR003591">
    <property type="entry name" value="Leu-rich_rpt_typical-subtyp"/>
</dbReference>
<gene>
    <name evidence="4" type="ORF">TeGR_g12490</name>
</gene>
<dbReference type="SUPFAM" id="SSF52058">
    <property type="entry name" value="L domain-like"/>
    <property type="match status" value="1"/>
</dbReference>
<keyword evidence="1" id="KW-0433">Leucine-rich repeat</keyword>
<feature type="transmembrane region" description="Helical" evidence="3">
    <location>
        <begin position="90"/>
        <end position="113"/>
    </location>
</feature>
<dbReference type="SMART" id="SM00369">
    <property type="entry name" value="LRR_TYP"/>
    <property type="match status" value="4"/>
</dbReference>
<dbReference type="Gene3D" id="3.30.530.20">
    <property type="match status" value="1"/>
</dbReference>
<dbReference type="InterPro" id="IPR050216">
    <property type="entry name" value="LRR_domain-containing"/>
</dbReference>
<dbReference type="Proteomes" id="UP001165060">
    <property type="component" value="Unassembled WGS sequence"/>
</dbReference>
<evidence type="ECO:0000256" key="2">
    <source>
        <dbReference type="ARBA" id="ARBA00022737"/>
    </source>
</evidence>
<evidence type="ECO:0000256" key="1">
    <source>
        <dbReference type="ARBA" id="ARBA00022614"/>
    </source>
</evidence>
<protein>
    <recommendedName>
        <fullName evidence="6">Leucine-rich repeat domain-containing protein</fullName>
    </recommendedName>
</protein>
<dbReference type="InterPro" id="IPR032675">
    <property type="entry name" value="LRR_dom_sf"/>
</dbReference>
<reference evidence="4 5" key="1">
    <citation type="journal article" date="2023" name="Commun. Biol.">
        <title>Genome analysis of Parmales, the sister group of diatoms, reveals the evolutionary specialization of diatoms from phago-mixotrophs to photoautotrophs.</title>
        <authorList>
            <person name="Ban H."/>
            <person name="Sato S."/>
            <person name="Yoshikawa S."/>
            <person name="Yamada K."/>
            <person name="Nakamura Y."/>
            <person name="Ichinomiya M."/>
            <person name="Sato N."/>
            <person name="Blanc-Mathieu R."/>
            <person name="Endo H."/>
            <person name="Kuwata A."/>
            <person name="Ogata H."/>
        </authorList>
    </citation>
    <scope>NUCLEOTIDE SEQUENCE [LARGE SCALE GENOMIC DNA]</scope>
</reference>
<keyword evidence="3" id="KW-0472">Membrane</keyword>
<dbReference type="PROSITE" id="PS51450">
    <property type="entry name" value="LRR"/>
    <property type="match status" value="1"/>
</dbReference>
<sequence length="497" mass="55050">MFMLLWVGDRLAVKKKKTTGPENLAAVTPVLDSAPTATPPTSTSDLAEELNFIDFFGFTGVFVAIALLAAGGLTLFLGYKAENRTDIETVQAACFYAIAVLAVVYWFTSVMLWREVVNNLVDVEEGRVDPLAALDKIPAAKNLMKWYHDRFAIHTGGRYSLVVVISAELFELVVQANNANTLAKYLDWNRMQLYGNVFSKNYRTVHGKPARTAVNAILSLRDVTCDEVWKKVVLENGKEVIVGVTRSCELPDLPPEKGFVRANSYLGYMYFKDSIFSGGMCGFGVDRDPNEDTWVLDVSRCGLEEFVEWKDEYADLEVLDLSDNELVELPGWLGEGRMGKLRELQASGNNVEAFVDGMLTAANTTNLTLVDLQDNAITHLPYEVMDVEGGGLRLLFDGNPCAEDVDWSGLGVDQLPVRMMEAGYDNGNFSSSLRVLKLAHNELDEGVFEELVAANFTKIEELDVSWNRLRGLPGEDLSKLVKLRKLDVSGHAEISAE</sequence>
<feature type="transmembrane region" description="Helical" evidence="3">
    <location>
        <begin position="55"/>
        <end position="78"/>
    </location>
</feature>
<keyword evidence="3" id="KW-1133">Transmembrane helix</keyword>
<name>A0ABQ6MWF6_9STRA</name>
<dbReference type="EMBL" id="BRYB01001802">
    <property type="protein sequence ID" value="GMI33983.1"/>
    <property type="molecule type" value="Genomic_DNA"/>
</dbReference>
<evidence type="ECO:0000313" key="4">
    <source>
        <dbReference type="EMBL" id="GMI33983.1"/>
    </source>
</evidence>
<dbReference type="InterPro" id="IPR023393">
    <property type="entry name" value="START-like_dom_sf"/>
</dbReference>
<evidence type="ECO:0000256" key="3">
    <source>
        <dbReference type="SAM" id="Phobius"/>
    </source>
</evidence>